<feature type="transmembrane region" description="Helical" evidence="8">
    <location>
        <begin position="37"/>
        <end position="57"/>
    </location>
</feature>
<reference evidence="9 10" key="1">
    <citation type="submission" date="2018-06" db="EMBL/GenBank/DDBJ databases">
        <authorList>
            <consortium name="Pathogen Informatics"/>
            <person name="Doyle S."/>
        </authorList>
    </citation>
    <scope>NUCLEOTIDE SEQUENCE [LARGE SCALE GENOMIC DNA]</scope>
    <source>
        <strain evidence="9 10">NCTC9381</strain>
    </source>
</reference>
<evidence type="ECO:0000256" key="2">
    <source>
        <dbReference type="ARBA" id="ARBA00007935"/>
    </source>
</evidence>
<sequence length="63" mass="6676">MMFGEDHRFYLPASALVGALVLSLASVASKNLLPGVIIPVGIVTSLIGVPFFLSIILRHRGTV</sequence>
<dbReference type="PANTHER" id="PTHR30472">
    <property type="entry name" value="FERRIC ENTEROBACTIN TRANSPORT SYSTEM PERMEASE PROTEIN"/>
    <property type="match status" value="1"/>
</dbReference>
<protein>
    <submittedName>
        <fullName evidence="9">Probable siderophore transport system permease protein yfiZ</fullName>
    </submittedName>
</protein>
<evidence type="ECO:0000256" key="8">
    <source>
        <dbReference type="SAM" id="Phobius"/>
    </source>
</evidence>
<evidence type="ECO:0000313" key="9">
    <source>
        <dbReference type="EMBL" id="SUB15910.1"/>
    </source>
</evidence>
<keyword evidence="3" id="KW-0813">Transport</keyword>
<keyword evidence="4" id="KW-1003">Cell membrane</keyword>
<evidence type="ECO:0000256" key="1">
    <source>
        <dbReference type="ARBA" id="ARBA00004651"/>
    </source>
</evidence>
<dbReference type="GO" id="GO:0022857">
    <property type="term" value="F:transmembrane transporter activity"/>
    <property type="evidence" value="ECO:0007669"/>
    <property type="project" value="InterPro"/>
</dbReference>
<evidence type="ECO:0000256" key="4">
    <source>
        <dbReference type="ARBA" id="ARBA00022475"/>
    </source>
</evidence>
<dbReference type="Proteomes" id="UP000254640">
    <property type="component" value="Unassembled WGS sequence"/>
</dbReference>
<dbReference type="Pfam" id="PF01032">
    <property type="entry name" value="FecCD"/>
    <property type="match status" value="1"/>
</dbReference>
<keyword evidence="7 8" id="KW-0472">Membrane</keyword>
<accession>A0A379AF97</accession>
<evidence type="ECO:0000256" key="5">
    <source>
        <dbReference type="ARBA" id="ARBA00022692"/>
    </source>
</evidence>
<evidence type="ECO:0000256" key="7">
    <source>
        <dbReference type="ARBA" id="ARBA00023136"/>
    </source>
</evidence>
<keyword evidence="6 8" id="KW-1133">Transmembrane helix</keyword>
<dbReference type="AlphaFoldDB" id="A0A379AF97"/>
<gene>
    <name evidence="9" type="primary">yfiZ</name>
    <name evidence="9" type="ORF">NCTC9381_01805</name>
</gene>
<name>A0A379AF97_ENTAG</name>
<dbReference type="GO" id="GO:0033214">
    <property type="term" value="P:siderophore-iron import into cell"/>
    <property type="evidence" value="ECO:0007669"/>
    <property type="project" value="TreeGrafter"/>
</dbReference>
<evidence type="ECO:0000313" key="10">
    <source>
        <dbReference type="Proteomes" id="UP000254640"/>
    </source>
</evidence>
<comment type="similarity">
    <text evidence="2">Belongs to the binding-protein-dependent transport system permease family. FecCD subfamily.</text>
</comment>
<dbReference type="SUPFAM" id="SSF81345">
    <property type="entry name" value="ABC transporter involved in vitamin B12 uptake, BtuC"/>
    <property type="match status" value="1"/>
</dbReference>
<dbReference type="InterPro" id="IPR037294">
    <property type="entry name" value="ABC_BtuC-like"/>
</dbReference>
<keyword evidence="5 8" id="KW-0812">Transmembrane</keyword>
<dbReference type="GO" id="GO:0005886">
    <property type="term" value="C:plasma membrane"/>
    <property type="evidence" value="ECO:0007669"/>
    <property type="project" value="UniProtKB-SubCell"/>
</dbReference>
<dbReference type="InterPro" id="IPR000522">
    <property type="entry name" value="ABC_transptr_permease_BtuC"/>
</dbReference>
<evidence type="ECO:0000256" key="6">
    <source>
        <dbReference type="ARBA" id="ARBA00022989"/>
    </source>
</evidence>
<keyword evidence="10" id="KW-1185">Reference proteome</keyword>
<evidence type="ECO:0000256" key="3">
    <source>
        <dbReference type="ARBA" id="ARBA00022448"/>
    </source>
</evidence>
<dbReference type="Gene3D" id="1.10.3470.10">
    <property type="entry name" value="ABC transporter involved in vitamin B12 uptake, BtuC"/>
    <property type="match status" value="1"/>
</dbReference>
<organism evidence="9 10">
    <name type="scientific">Enterobacter agglomerans</name>
    <name type="common">Erwinia herbicola</name>
    <name type="synonym">Pantoea agglomerans</name>
    <dbReference type="NCBI Taxonomy" id="549"/>
    <lineage>
        <taxon>Bacteria</taxon>
        <taxon>Pseudomonadati</taxon>
        <taxon>Pseudomonadota</taxon>
        <taxon>Gammaproteobacteria</taxon>
        <taxon>Enterobacterales</taxon>
        <taxon>Erwiniaceae</taxon>
        <taxon>Pantoea</taxon>
        <taxon>Pantoea agglomerans group</taxon>
    </lineage>
</organism>
<proteinExistence type="inferred from homology"/>
<dbReference type="EMBL" id="UGSO01000001">
    <property type="protein sequence ID" value="SUB15910.1"/>
    <property type="molecule type" value="Genomic_DNA"/>
</dbReference>
<dbReference type="PANTHER" id="PTHR30472:SF25">
    <property type="entry name" value="ABC TRANSPORTER PERMEASE PROTEIN MJ0876-RELATED"/>
    <property type="match status" value="1"/>
</dbReference>
<comment type="subcellular location">
    <subcellularLocation>
        <location evidence="1">Cell membrane</location>
        <topology evidence="1">Multi-pass membrane protein</topology>
    </subcellularLocation>
</comment>